<dbReference type="SUPFAM" id="SSF53474">
    <property type="entry name" value="alpha/beta-Hydrolases"/>
    <property type="match status" value="1"/>
</dbReference>
<name>A0A9P6K1M7_9FUNG</name>
<keyword evidence="4" id="KW-1185">Reference proteome</keyword>
<sequence length="384" mass="41630">MRANTLLFTITISILLSYANAAPAPIPIPDTPNSLEPVKADTAQPTPPSDLVHTVEAALGSIADIFQSLNNGDSSHDSDLTDWSCQLTDEHPNPVIMLHGLIAPSFTSWRAMAKRLSEAGYCVYQLKYGMIPGFKTIGGLTDIRESSKELDAFITKVLAATSSPSTQKVDLIGHSEGTVVARYYLKFLDRQGQPQQKSEEDTTDETTRQERPGRVRSLVSIAPVGKGTSLQGLLSMTQVLGVFDFLADAVQQYCAACVQLLEGSELMKALYGDDSLQGEVPGVRYLNIVTSRDNMVTPFTNGVMTIPEVPESIDVARVKIEAEAPWLQNLVIENHCDINPEYSNHFGIFQSPFAFHATDAFLSSDSGTLDATIPCALDPDTSSS</sequence>
<keyword evidence="2" id="KW-0732">Signal</keyword>
<dbReference type="EMBL" id="JAAAXW010000147">
    <property type="protein sequence ID" value="KAF9542119.1"/>
    <property type="molecule type" value="Genomic_DNA"/>
</dbReference>
<organism evidence="3 4">
    <name type="scientific">Mortierella hygrophila</name>
    <dbReference type="NCBI Taxonomy" id="979708"/>
    <lineage>
        <taxon>Eukaryota</taxon>
        <taxon>Fungi</taxon>
        <taxon>Fungi incertae sedis</taxon>
        <taxon>Mucoromycota</taxon>
        <taxon>Mortierellomycotina</taxon>
        <taxon>Mortierellomycetes</taxon>
        <taxon>Mortierellales</taxon>
        <taxon>Mortierellaceae</taxon>
        <taxon>Mortierella</taxon>
    </lineage>
</organism>
<dbReference type="GO" id="GO:0016787">
    <property type="term" value="F:hydrolase activity"/>
    <property type="evidence" value="ECO:0007669"/>
    <property type="project" value="InterPro"/>
</dbReference>
<dbReference type="GO" id="GO:0016042">
    <property type="term" value="P:lipid catabolic process"/>
    <property type="evidence" value="ECO:0007669"/>
    <property type="project" value="InterPro"/>
</dbReference>
<evidence type="ECO:0000313" key="3">
    <source>
        <dbReference type="EMBL" id="KAF9542119.1"/>
    </source>
</evidence>
<feature type="compositionally biased region" description="Basic and acidic residues" evidence="1">
    <location>
        <begin position="197"/>
        <end position="212"/>
    </location>
</feature>
<comment type="caution">
    <text evidence="3">The sequence shown here is derived from an EMBL/GenBank/DDBJ whole genome shotgun (WGS) entry which is preliminary data.</text>
</comment>
<feature type="chain" id="PRO_5040487360" description="Triacylglycerol lipase" evidence="2">
    <location>
        <begin position="22"/>
        <end position="384"/>
    </location>
</feature>
<dbReference type="Gene3D" id="3.40.50.1820">
    <property type="entry name" value="alpha/beta hydrolase"/>
    <property type="match status" value="1"/>
</dbReference>
<feature type="signal peptide" evidence="2">
    <location>
        <begin position="1"/>
        <end position="21"/>
    </location>
</feature>
<feature type="region of interest" description="Disordered" evidence="1">
    <location>
        <begin position="191"/>
        <end position="212"/>
    </location>
</feature>
<reference evidence="3" key="1">
    <citation type="journal article" date="2020" name="Fungal Divers.">
        <title>Resolving the Mortierellaceae phylogeny through synthesis of multi-gene phylogenetics and phylogenomics.</title>
        <authorList>
            <person name="Vandepol N."/>
            <person name="Liber J."/>
            <person name="Desiro A."/>
            <person name="Na H."/>
            <person name="Kennedy M."/>
            <person name="Barry K."/>
            <person name="Grigoriev I.V."/>
            <person name="Miller A.N."/>
            <person name="O'Donnell K."/>
            <person name="Stajich J.E."/>
            <person name="Bonito G."/>
        </authorList>
    </citation>
    <scope>NUCLEOTIDE SEQUENCE</scope>
    <source>
        <strain evidence="3">NRRL 2591</strain>
    </source>
</reference>
<dbReference type="Pfam" id="PF01674">
    <property type="entry name" value="Lipase_2"/>
    <property type="match status" value="1"/>
</dbReference>
<gene>
    <name evidence="3" type="ORF">EC957_002338</name>
</gene>
<evidence type="ECO:0008006" key="5">
    <source>
        <dbReference type="Google" id="ProtNLM"/>
    </source>
</evidence>
<evidence type="ECO:0000313" key="4">
    <source>
        <dbReference type="Proteomes" id="UP000723463"/>
    </source>
</evidence>
<evidence type="ECO:0000256" key="1">
    <source>
        <dbReference type="SAM" id="MobiDB-lite"/>
    </source>
</evidence>
<dbReference type="InterPro" id="IPR002918">
    <property type="entry name" value="Lipase_EstA/Esterase_EstB"/>
</dbReference>
<accession>A0A9P6K1M7</accession>
<proteinExistence type="predicted"/>
<evidence type="ECO:0000256" key="2">
    <source>
        <dbReference type="SAM" id="SignalP"/>
    </source>
</evidence>
<dbReference type="AlphaFoldDB" id="A0A9P6K1M7"/>
<dbReference type="InterPro" id="IPR029058">
    <property type="entry name" value="AB_hydrolase_fold"/>
</dbReference>
<protein>
    <recommendedName>
        <fullName evidence="5">Triacylglycerol lipase</fullName>
    </recommendedName>
</protein>
<dbReference type="Proteomes" id="UP000723463">
    <property type="component" value="Unassembled WGS sequence"/>
</dbReference>